<gene>
    <name evidence="1" type="ORF">JF544_02690</name>
</gene>
<dbReference type="EMBL" id="JAEKJY010000001">
    <property type="protein sequence ID" value="MBN8234132.1"/>
    <property type="molecule type" value="Genomic_DNA"/>
</dbReference>
<evidence type="ECO:0000313" key="2">
    <source>
        <dbReference type="Proteomes" id="UP000663970"/>
    </source>
</evidence>
<reference evidence="1 2" key="1">
    <citation type="submission" date="2020-12" db="EMBL/GenBank/DDBJ databases">
        <title>Oil enriched cultivation method for isolating marine PHA-producing bacteria.</title>
        <authorList>
            <person name="Zheng W."/>
            <person name="Yu S."/>
            <person name="Huang Y."/>
        </authorList>
    </citation>
    <scope>NUCLEOTIDE SEQUENCE [LARGE SCALE GENOMIC DNA]</scope>
    <source>
        <strain evidence="1 2">SY-2-6</strain>
    </source>
</reference>
<dbReference type="Proteomes" id="UP000663970">
    <property type="component" value="Unassembled WGS sequence"/>
</dbReference>
<comment type="caution">
    <text evidence="1">The sequence shown here is derived from an EMBL/GenBank/DDBJ whole genome shotgun (WGS) entry which is preliminary data.</text>
</comment>
<protein>
    <submittedName>
        <fullName evidence="1">Uncharacterized protein</fullName>
    </submittedName>
</protein>
<evidence type="ECO:0000313" key="1">
    <source>
        <dbReference type="EMBL" id="MBN8234132.1"/>
    </source>
</evidence>
<keyword evidence="2" id="KW-1185">Reference proteome</keyword>
<name>A0ABS3DS16_9BACI</name>
<dbReference type="RefSeq" id="WP_206932292.1">
    <property type="nucleotide sequence ID" value="NZ_JAEKJY010000001.1"/>
</dbReference>
<proteinExistence type="predicted"/>
<accession>A0ABS3DS16</accession>
<sequence>MATLEYRGEIVHEAGSQIQKNGMGCAVAHLRGKEKGKEQPLIRLSAGI</sequence>
<organism evidence="1 2">
    <name type="scientific">Halobacillus kuroshimensis</name>
    <dbReference type="NCBI Taxonomy" id="302481"/>
    <lineage>
        <taxon>Bacteria</taxon>
        <taxon>Bacillati</taxon>
        <taxon>Bacillota</taxon>
        <taxon>Bacilli</taxon>
        <taxon>Bacillales</taxon>
        <taxon>Bacillaceae</taxon>
        <taxon>Halobacillus</taxon>
    </lineage>
</organism>